<dbReference type="NCBIfam" id="NF004837">
    <property type="entry name" value="PRK06187.1"/>
    <property type="match status" value="1"/>
</dbReference>
<dbReference type="PANTHER" id="PTHR43767:SF7">
    <property type="entry name" value="MEDIUM_LONG-CHAIN-FATTY-ACID--COA LIGASE FADD8"/>
    <property type="match status" value="1"/>
</dbReference>
<evidence type="ECO:0000256" key="2">
    <source>
        <dbReference type="ARBA" id="ARBA00022598"/>
    </source>
</evidence>
<dbReference type="InterPro" id="IPR042099">
    <property type="entry name" value="ANL_N_sf"/>
</dbReference>
<dbReference type="Proteomes" id="UP000249254">
    <property type="component" value="Unassembled WGS sequence"/>
</dbReference>
<dbReference type="RefSeq" id="WP_111527743.1">
    <property type="nucleotide sequence ID" value="NZ_JBHRSG010000002.1"/>
</dbReference>
<dbReference type="GO" id="GO:0016877">
    <property type="term" value="F:ligase activity, forming carbon-sulfur bonds"/>
    <property type="evidence" value="ECO:0007669"/>
    <property type="project" value="UniProtKB-ARBA"/>
</dbReference>
<evidence type="ECO:0000256" key="3">
    <source>
        <dbReference type="ARBA" id="ARBA00051915"/>
    </source>
</evidence>
<sequence>MSDAIRILADIPAAQANAFGDKPAVEVEGRTLTYAELDRRADRVAGLLAAAGVKPGDRVSWLGRGSEAFFEIFFGAARARACLAPINSRLAPPEIAFILKDSGADLFFVTPDFFDVAQEVVSQVDRPIRLIGVGDSRPGIESYEALRDAAPAGPAHTPVHADDVLQLYTSGTTGLPKGVRLNNANYAAFLKLRTQVEGFDYGADDTVLIVMPLFHVAGTNISFAGLAAGGRVIVMPEFKPAEVLRTMQEERVAHIFLAPAMINMLLQQPEIASADFSALKTIAYGASPISEALLAEAKQRFGCGFIQFYGMTETTGAGSYLPPDAHEGELLRSCGKPWPTLEVTIMDDGGREVGPGEIGEIAIRGEIVMAGYWNRPEATAETVTPEGWLRTGDAGYRNEHGFFFVHDRVKDMIVSGGENVYPAEVENAILGCPGVADAAVIGVPDARWGEAVKAIVVRAPGADPRPEEIIAWARQRIAAYKAPKSVDFIDALPRNPSGKVLRRELRKPYWEGRDRMVG</sequence>
<gene>
    <name evidence="8" type="ORF">DJ017_05380</name>
</gene>
<dbReference type="InterPro" id="IPR000873">
    <property type="entry name" value="AMP-dep_synth/lig_dom"/>
</dbReference>
<dbReference type="Gene3D" id="3.40.50.12780">
    <property type="entry name" value="N-terminal domain of ligase-like"/>
    <property type="match status" value="1"/>
</dbReference>
<dbReference type="InterPro" id="IPR025110">
    <property type="entry name" value="AMP-bd_C"/>
</dbReference>
<dbReference type="OrthoDB" id="9803968at2"/>
<dbReference type="PANTHER" id="PTHR43767">
    <property type="entry name" value="LONG-CHAIN-FATTY-ACID--COA LIGASE"/>
    <property type="match status" value="1"/>
</dbReference>
<evidence type="ECO:0000259" key="7">
    <source>
        <dbReference type="Pfam" id="PF13193"/>
    </source>
</evidence>
<dbReference type="EC" id="6.2.1.44" evidence="4"/>
<reference evidence="9" key="1">
    <citation type="submission" date="2018-05" db="EMBL/GenBank/DDBJ databases">
        <authorList>
            <person name="Li X."/>
        </authorList>
    </citation>
    <scope>NUCLEOTIDE SEQUENCE [LARGE SCALE GENOMIC DNA]</scope>
    <source>
        <strain evidence="9">LX32</strain>
    </source>
</reference>
<keyword evidence="2 8" id="KW-0436">Ligase</keyword>
<evidence type="ECO:0000256" key="1">
    <source>
        <dbReference type="ARBA" id="ARBA00006432"/>
    </source>
</evidence>
<name>A0A328AGU6_9CAUL</name>
<comment type="caution">
    <text evidence="8">The sequence shown here is derived from an EMBL/GenBank/DDBJ whole genome shotgun (WGS) entry which is preliminary data.</text>
</comment>
<evidence type="ECO:0000313" key="8">
    <source>
        <dbReference type="EMBL" id="RAK53992.1"/>
    </source>
</evidence>
<feature type="domain" description="AMP-dependent synthetase/ligase" evidence="6">
    <location>
        <begin position="14"/>
        <end position="373"/>
    </location>
</feature>
<dbReference type="EMBL" id="QFYQ01000001">
    <property type="protein sequence ID" value="RAK53992.1"/>
    <property type="molecule type" value="Genomic_DNA"/>
</dbReference>
<accession>A0A328AGU6</accession>
<dbReference type="InterPro" id="IPR050237">
    <property type="entry name" value="ATP-dep_AMP-bd_enzyme"/>
</dbReference>
<evidence type="ECO:0000313" key="9">
    <source>
        <dbReference type="Proteomes" id="UP000249254"/>
    </source>
</evidence>
<dbReference type="InterPro" id="IPR045851">
    <property type="entry name" value="AMP-bd_C_sf"/>
</dbReference>
<keyword evidence="9" id="KW-1185">Reference proteome</keyword>
<evidence type="ECO:0000256" key="5">
    <source>
        <dbReference type="ARBA" id="ARBA00067668"/>
    </source>
</evidence>
<organism evidence="8 9">
    <name type="scientific">Phenylobacterium soli</name>
    <dbReference type="NCBI Taxonomy" id="2170551"/>
    <lineage>
        <taxon>Bacteria</taxon>
        <taxon>Pseudomonadati</taxon>
        <taxon>Pseudomonadota</taxon>
        <taxon>Alphaproteobacteria</taxon>
        <taxon>Caulobacterales</taxon>
        <taxon>Caulobacteraceae</taxon>
        <taxon>Phenylobacterium</taxon>
    </lineage>
</organism>
<evidence type="ECO:0000259" key="6">
    <source>
        <dbReference type="Pfam" id="PF00501"/>
    </source>
</evidence>
<dbReference type="CDD" id="cd17631">
    <property type="entry name" value="FACL_FadD13-like"/>
    <property type="match status" value="1"/>
</dbReference>
<dbReference type="FunFam" id="3.30.300.30:FF:000008">
    <property type="entry name" value="2,3-dihydroxybenzoate-AMP ligase"/>
    <property type="match status" value="1"/>
</dbReference>
<comment type="catalytic activity">
    <reaction evidence="3">
        <text>3-(methylsulfanyl)propanoate + ATP + CoA = 3-(methylsulfanyl)propanoyl-CoA + AMP + diphosphate</text>
        <dbReference type="Rhea" id="RHEA:43052"/>
        <dbReference type="ChEBI" id="CHEBI:30616"/>
        <dbReference type="ChEBI" id="CHEBI:33019"/>
        <dbReference type="ChEBI" id="CHEBI:49016"/>
        <dbReference type="ChEBI" id="CHEBI:57287"/>
        <dbReference type="ChEBI" id="CHEBI:82815"/>
        <dbReference type="ChEBI" id="CHEBI:456215"/>
        <dbReference type="EC" id="6.2.1.44"/>
    </reaction>
    <physiologicalReaction direction="left-to-right" evidence="3">
        <dbReference type="Rhea" id="RHEA:43053"/>
    </physiologicalReaction>
</comment>
<dbReference type="Pfam" id="PF13193">
    <property type="entry name" value="AMP-binding_C"/>
    <property type="match status" value="1"/>
</dbReference>
<dbReference type="SUPFAM" id="SSF56801">
    <property type="entry name" value="Acetyl-CoA synthetase-like"/>
    <property type="match status" value="1"/>
</dbReference>
<dbReference type="Gene3D" id="3.30.300.30">
    <property type="match status" value="1"/>
</dbReference>
<dbReference type="AlphaFoldDB" id="A0A328AGU6"/>
<proteinExistence type="inferred from homology"/>
<comment type="similarity">
    <text evidence="1">Belongs to the ATP-dependent AMP-binding enzyme family.</text>
</comment>
<feature type="domain" description="AMP-binding enzyme C-terminal" evidence="7">
    <location>
        <begin position="424"/>
        <end position="499"/>
    </location>
</feature>
<dbReference type="Pfam" id="PF00501">
    <property type="entry name" value="AMP-binding"/>
    <property type="match status" value="1"/>
</dbReference>
<evidence type="ECO:0000256" key="4">
    <source>
        <dbReference type="ARBA" id="ARBA00066616"/>
    </source>
</evidence>
<protein>
    <recommendedName>
        <fullName evidence="5">3-methylmercaptopropionyl-CoA ligase</fullName>
        <ecNumber evidence="4">6.2.1.44</ecNumber>
    </recommendedName>
</protein>